<feature type="region of interest" description="Disordered" evidence="2">
    <location>
        <begin position="269"/>
        <end position="316"/>
    </location>
</feature>
<dbReference type="InterPro" id="IPR026716">
    <property type="entry name" value="PBIR1/2/3"/>
</dbReference>
<evidence type="ECO:0000313" key="4">
    <source>
        <dbReference type="Proteomes" id="UP001153620"/>
    </source>
</evidence>
<dbReference type="PANTHER" id="PTHR22227">
    <property type="entry name" value="FAMILY WITH SEQUENCE SIMILARITY 122B ISOFORM X1"/>
    <property type="match status" value="1"/>
</dbReference>
<feature type="compositionally biased region" description="Polar residues" evidence="2">
    <location>
        <begin position="278"/>
        <end position="289"/>
    </location>
</feature>
<dbReference type="Proteomes" id="UP001153620">
    <property type="component" value="Chromosome 1"/>
</dbReference>
<dbReference type="GO" id="GO:0004865">
    <property type="term" value="F:protein serine/threonine phosphatase inhibitor activity"/>
    <property type="evidence" value="ECO:0007669"/>
    <property type="project" value="InterPro"/>
</dbReference>
<gene>
    <name evidence="3" type="ORF">CHIRRI_LOCUS1618</name>
</gene>
<name>A0A9N9WP23_9DIPT</name>
<feature type="region of interest" description="Disordered" evidence="2">
    <location>
        <begin position="21"/>
        <end position="40"/>
    </location>
</feature>
<feature type="compositionally biased region" description="Low complexity" evidence="2">
    <location>
        <begin position="58"/>
        <end position="71"/>
    </location>
</feature>
<evidence type="ECO:0000313" key="3">
    <source>
        <dbReference type="EMBL" id="CAG9798636.1"/>
    </source>
</evidence>
<feature type="compositionally biased region" description="Low complexity" evidence="2">
    <location>
        <begin position="21"/>
        <end position="36"/>
    </location>
</feature>
<accession>A0A9N9WP23</accession>
<sequence>MEEVEKSTQLKKCASLNNLIQNNQSTQMSTTQSQNNPAQRDHLSLSLFTPRTRRFSCSSNGGNVSSVSPGPRLAPRVSQLRQEECADSQNVREVNHEREVHTALSISQSYEDLTLVMNENWSFKSQDEFSNPLHVSLPNNNSCSSPSPTSRQSVMRLCPAMSPSPTRRSFATRRSMSPIAMRPSLLGSVKRKFDMVDDGNSCSSSSQPYKKFFTESYSRGSSPVMSPLPICPSPDDSCTNNSETFSGRITPKMFVTKAFTSTFSSMTSSPLSTHSFENDTPSPSANIPLSSSSSSSSSSSKEQDRMEVASTLSADSGVDTNIDLGCELTTNDVVQNDSVLKDTDSTSKERDEMIIEEEITPSNIPMTL</sequence>
<dbReference type="EMBL" id="OU895877">
    <property type="protein sequence ID" value="CAG9798636.1"/>
    <property type="molecule type" value="Genomic_DNA"/>
</dbReference>
<organism evidence="3 4">
    <name type="scientific">Chironomus riparius</name>
    <dbReference type="NCBI Taxonomy" id="315576"/>
    <lineage>
        <taxon>Eukaryota</taxon>
        <taxon>Metazoa</taxon>
        <taxon>Ecdysozoa</taxon>
        <taxon>Arthropoda</taxon>
        <taxon>Hexapoda</taxon>
        <taxon>Insecta</taxon>
        <taxon>Pterygota</taxon>
        <taxon>Neoptera</taxon>
        <taxon>Endopterygota</taxon>
        <taxon>Diptera</taxon>
        <taxon>Nematocera</taxon>
        <taxon>Chironomoidea</taxon>
        <taxon>Chironomidae</taxon>
        <taxon>Chironominae</taxon>
        <taxon>Chironomus</taxon>
    </lineage>
</organism>
<evidence type="ECO:0000256" key="1">
    <source>
        <dbReference type="ARBA" id="ARBA00006725"/>
    </source>
</evidence>
<reference evidence="3" key="1">
    <citation type="submission" date="2022-01" db="EMBL/GenBank/DDBJ databases">
        <authorList>
            <person name="King R."/>
        </authorList>
    </citation>
    <scope>NUCLEOTIDE SEQUENCE</scope>
</reference>
<dbReference type="AlphaFoldDB" id="A0A9N9WP23"/>
<dbReference type="OrthoDB" id="10036177at2759"/>
<evidence type="ECO:0000256" key="2">
    <source>
        <dbReference type="SAM" id="MobiDB-lite"/>
    </source>
</evidence>
<protein>
    <submittedName>
        <fullName evidence="3">Uncharacterized protein</fullName>
    </submittedName>
</protein>
<feature type="compositionally biased region" description="Low complexity" evidence="2">
    <location>
        <begin position="290"/>
        <end position="300"/>
    </location>
</feature>
<reference evidence="3" key="2">
    <citation type="submission" date="2022-10" db="EMBL/GenBank/DDBJ databases">
        <authorList>
            <consortium name="ENA_rothamsted_submissions"/>
            <consortium name="culmorum"/>
            <person name="King R."/>
        </authorList>
    </citation>
    <scope>NUCLEOTIDE SEQUENCE</scope>
</reference>
<comment type="similarity">
    <text evidence="1">Belongs to the FAM122 family.</text>
</comment>
<dbReference type="PANTHER" id="PTHR22227:SF6">
    <property type="entry name" value="FAMILY WITH SEQUENCE SIMILARITY 122B ISOFORM X1"/>
    <property type="match status" value="1"/>
</dbReference>
<proteinExistence type="inferred from homology"/>
<keyword evidence="4" id="KW-1185">Reference proteome</keyword>
<feature type="region of interest" description="Disordered" evidence="2">
    <location>
        <begin position="57"/>
        <end position="76"/>
    </location>
</feature>